<accession>A0A1V8S8M3</accession>
<comment type="caution">
    <text evidence="2">The sequence shown here is derived from an EMBL/GenBank/DDBJ whole genome shotgun (WGS) entry which is preliminary data.</text>
</comment>
<name>A0A1V8S8M3_9PEZI</name>
<dbReference type="PROSITE" id="PS50011">
    <property type="entry name" value="PROTEIN_KINASE_DOM"/>
    <property type="match status" value="1"/>
</dbReference>
<evidence type="ECO:0000313" key="2">
    <source>
        <dbReference type="EMBL" id="OQN95389.1"/>
    </source>
</evidence>
<organism evidence="2 3">
    <name type="scientific">Cryoendolithus antarcticus</name>
    <dbReference type="NCBI Taxonomy" id="1507870"/>
    <lineage>
        <taxon>Eukaryota</taxon>
        <taxon>Fungi</taxon>
        <taxon>Dikarya</taxon>
        <taxon>Ascomycota</taxon>
        <taxon>Pezizomycotina</taxon>
        <taxon>Dothideomycetes</taxon>
        <taxon>Dothideomycetidae</taxon>
        <taxon>Cladosporiales</taxon>
        <taxon>Cladosporiaceae</taxon>
        <taxon>Cryoendolithus</taxon>
    </lineage>
</organism>
<dbReference type="PANTHER" id="PTHR24345">
    <property type="entry name" value="SERINE/THREONINE-PROTEIN KINASE PLK"/>
    <property type="match status" value="1"/>
</dbReference>
<dbReference type="STRING" id="1507870.A0A1V8S8M3"/>
<dbReference type="InterPro" id="IPR001245">
    <property type="entry name" value="Ser-Thr/Tyr_kinase_cat_dom"/>
</dbReference>
<dbReference type="EMBL" id="NAJO01000100">
    <property type="protein sequence ID" value="OQN95389.1"/>
    <property type="molecule type" value="Genomic_DNA"/>
</dbReference>
<evidence type="ECO:0000313" key="3">
    <source>
        <dbReference type="Proteomes" id="UP000192596"/>
    </source>
</evidence>
<dbReference type="Proteomes" id="UP000192596">
    <property type="component" value="Unassembled WGS sequence"/>
</dbReference>
<reference evidence="3" key="1">
    <citation type="submission" date="2017-03" db="EMBL/GenBank/DDBJ databases">
        <title>Genomes of endolithic fungi from Antarctica.</title>
        <authorList>
            <person name="Coleine C."/>
            <person name="Masonjones S."/>
            <person name="Stajich J.E."/>
        </authorList>
    </citation>
    <scope>NUCLEOTIDE SEQUENCE [LARGE SCALE GENOMIC DNA]</scope>
    <source>
        <strain evidence="3">CCFEE 5527</strain>
    </source>
</reference>
<keyword evidence="3" id="KW-1185">Reference proteome</keyword>
<evidence type="ECO:0000259" key="1">
    <source>
        <dbReference type="PROSITE" id="PS50011"/>
    </source>
</evidence>
<gene>
    <name evidence="2" type="ORF">B0A48_18637</name>
</gene>
<dbReference type="OrthoDB" id="1668230at2759"/>
<dbReference type="InterPro" id="IPR011009">
    <property type="entry name" value="Kinase-like_dom_sf"/>
</dbReference>
<dbReference type="AlphaFoldDB" id="A0A1V8S8M3"/>
<protein>
    <recommendedName>
        <fullName evidence="1">Protein kinase domain-containing protein</fullName>
    </recommendedName>
</protein>
<dbReference type="InterPro" id="IPR000719">
    <property type="entry name" value="Prot_kinase_dom"/>
</dbReference>
<dbReference type="GO" id="GO:0004672">
    <property type="term" value="F:protein kinase activity"/>
    <property type="evidence" value="ECO:0007669"/>
    <property type="project" value="InterPro"/>
</dbReference>
<dbReference type="GO" id="GO:0005634">
    <property type="term" value="C:nucleus"/>
    <property type="evidence" value="ECO:0007669"/>
    <property type="project" value="TreeGrafter"/>
</dbReference>
<sequence>MQWMLYKKKLTDGLLFEFYDSRRAFSEQITRCLVHLHAHNFVHCDLNVSNVFVTAEMIAKVGDLQGQLYRPDGSIEMPIMSQENAKSRHPLAGDDEFSTRTDVFALGTLLYHLWHGHAPFPDLDEQTQETEIQGRYLRGEYPVNVAKAVGIDGIIGRCWTSKYTHAHEVLEDLLAIAGKALIQVAYHAAGDYDWGKLDEANERNRVRTILSPGLL</sequence>
<dbReference type="GO" id="GO:0005524">
    <property type="term" value="F:ATP binding"/>
    <property type="evidence" value="ECO:0007669"/>
    <property type="project" value="InterPro"/>
</dbReference>
<dbReference type="Gene3D" id="1.10.510.10">
    <property type="entry name" value="Transferase(Phosphotransferase) domain 1"/>
    <property type="match status" value="1"/>
</dbReference>
<dbReference type="Pfam" id="PF07714">
    <property type="entry name" value="PK_Tyr_Ser-Thr"/>
    <property type="match status" value="1"/>
</dbReference>
<proteinExistence type="predicted"/>
<dbReference type="SUPFAM" id="SSF56112">
    <property type="entry name" value="Protein kinase-like (PK-like)"/>
    <property type="match status" value="1"/>
</dbReference>
<feature type="domain" description="Protein kinase" evidence="1">
    <location>
        <begin position="1"/>
        <end position="215"/>
    </location>
</feature>
<dbReference type="InParanoid" id="A0A1V8S8M3"/>